<feature type="domain" description="Myb-like" evidence="2">
    <location>
        <begin position="245"/>
        <end position="291"/>
    </location>
</feature>
<proteinExistence type="predicted"/>
<accession>A0A9W7XUE2</accession>
<keyword evidence="4" id="KW-1185">Reference proteome</keyword>
<dbReference type="Gene3D" id="1.10.10.60">
    <property type="entry name" value="Homeodomain-like"/>
    <property type="match status" value="1"/>
</dbReference>
<organism evidence="3 4">
    <name type="scientific">Coemansia erecta</name>
    <dbReference type="NCBI Taxonomy" id="147472"/>
    <lineage>
        <taxon>Eukaryota</taxon>
        <taxon>Fungi</taxon>
        <taxon>Fungi incertae sedis</taxon>
        <taxon>Zoopagomycota</taxon>
        <taxon>Kickxellomycotina</taxon>
        <taxon>Kickxellomycetes</taxon>
        <taxon>Kickxellales</taxon>
        <taxon>Kickxellaceae</taxon>
        <taxon>Coemansia</taxon>
    </lineage>
</organism>
<dbReference type="EMBL" id="JANBOJ010000464">
    <property type="protein sequence ID" value="KAJ1719182.1"/>
    <property type="molecule type" value="Genomic_DNA"/>
</dbReference>
<name>A0A9W7XUE2_9FUNG</name>
<evidence type="ECO:0000256" key="1">
    <source>
        <dbReference type="SAM" id="MobiDB-lite"/>
    </source>
</evidence>
<evidence type="ECO:0000313" key="3">
    <source>
        <dbReference type="EMBL" id="KAJ1719182.1"/>
    </source>
</evidence>
<dbReference type="PROSITE" id="PS50090">
    <property type="entry name" value="MYB_LIKE"/>
    <property type="match status" value="1"/>
</dbReference>
<dbReference type="InterPro" id="IPR001005">
    <property type="entry name" value="SANT/Myb"/>
</dbReference>
<dbReference type="OrthoDB" id="10258692at2759"/>
<evidence type="ECO:0000313" key="4">
    <source>
        <dbReference type="Proteomes" id="UP001149813"/>
    </source>
</evidence>
<dbReference type="SUPFAM" id="SSF46689">
    <property type="entry name" value="Homeodomain-like"/>
    <property type="match status" value="1"/>
</dbReference>
<gene>
    <name evidence="3" type="ORF">LPJ53_006009</name>
</gene>
<reference evidence="3" key="1">
    <citation type="submission" date="2022-07" db="EMBL/GenBank/DDBJ databases">
        <title>Phylogenomic reconstructions and comparative analyses of Kickxellomycotina fungi.</title>
        <authorList>
            <person name="Reynolds N.K."/>
            <person name="Stajich J.E."/>
            <person name="Barry K."/>
            <person name="Grigoriev I.V."/>
            <person name="Crous P."/>
            <person name="Smith M.E."/>
        </authorList>
    </citation>
    <scope>NUCLEOTIDE SEQUENCE</scope>
    <source>
        <strain evidence="3">NBRC 32514</strain>
    </source>
</reference>
<dbReference type="Pfam" id="PF00249">
    <property type="entry name" value="Myb_DNA-binding"/>
    <property type="match status" value="1"/>
</dbReference>
<dbReference type="Proteomes" id="UP001149813">
    <property type="component" value="Unassembled WGS sequence"/>
</dbReference>
<feature type="compositionally biased region" description="Basic and acidic residues" evidence="1">
    <location>
        <begin position="52"/>
        <end position="66"/>
    </location>
</feature>
<dbReference type="CDD" id="cd00167">
    <property type="entry name" value="SANT"/>
    <property type="match status" value="1"/>
</dbReference>
<dbReference type="InterPro" id="IPR009057">
    <property type="entry name" value="Homeodomain-like_sf"/>
</dbReference>
<sequence>MTKTELSEYELQRLENIRQNQELLQSLNLGGGTLAPAKVVVVNKGRAKTRSRRSEAKPRARADKENGSASSADDSDYADSKHGADEAESSDSEFGSTGKRRARRAKQPAMRWSKRLRGESIEGEVTAAEAQAIETNDFTGVLQTGDERFGSSAAQAVHVTGHYSGWVEPGVMQRLGIQGTAAAAWESEGGGKFSFADPLGTGKKVTKRAAGGQSVAKYVASKLLKKNPNSYFYRHTEPGVEQWTGEWTEEETQVFLRVAKEFGCGDKWGLFSTYIPHRVGYQCSNYYRQYVIPAGWIIDENYRIDGSGSAVYVGSHRRGAR</sequence>
<evidence type="ECO:0000259" key="2">
    <source>
        <dbReference type="PROSITE" id="PS50090"/>
    </source>
</evidence>
<comment type="caution">
    <text evidence="3">The sequence shown here is derived from an EMBL/GenBank/DDBJ whole genome shotgun (WGS) entry which is preliminary data.</text>
</comment>
<feature type="region of interest" description="Disordered" evidence="1">
    <location>
        <begin position="44"/>
        <end position="117"/>
    </location>
</feature>
<dbReference type="AlphaFoldDB" id="A0A9W7XUE2"/>
<protein>
    <recommendedName>
        <fullName evidence="2">Myb-like domain-containing protein</fullName>
    </recommendedName>
</protein>